<evidence type="ECO:0000256" key="10">
    <source>
        <dbReference type="ARBA" id="ARBA00023004"/>
    </source>
</evidence>
<dbReference type="VEuPathDB" id="FungiDB:MYCFIDRAFT_124076"/>
<evidence type="ECO:0000256" key="13">
    <source>
        <dbReference type="SAM" id="MobiDB-lite"/>
    </source>
</evidence>
<evidence type="ECO:0000256" key="11">
    <source>
        <dbReference type="ARBA" id="ARBA00023211"/>
    </source>
</evidence>
<dbReference type="EMBL" id="KB446563">
    <property type="protein sequence ID" value="EME78425.1"/>
    <property type="molecule type" value="Genomic_DNA"/>
</dbReference>
<evidence type="ECO:0000256" key="5">
    <source>
        <dbReference type="ARBA" id="ARBA00006045"/>
    </source>
</evidence>
<dbReference type="AlphaFoldDB" id="M2YL15"/>
<dbReference type="CDD" id="cd00844">
    <property type="entry name" value="MPP_Dbr1_N"/>
    <property type="match status" value="1"/>
</dbReference>
<comment type="subcellular location">
    <subcellularLocation>
        <location evidence="4">Nucleus</location>
    </subcellularLocation>
</comment>
<keyword evidence="9" id="KW-0862">Zinc</keyword>
<comment type="cofactor">
    <cofactor evidence="3">
        <name>Fe(2+)</name>
        <dbReference type="ChEBI" id="CHEBI:29033"/>
    </cofactor>
</comment>
<keyword evidence="7" id="KW-0479">Metal-binding</keyword>
<dbReference type="HOGENOM" id="CLU_005893_1_0_1"/>
<keyword evidence="6" id="KW-0507">mRNA processing</keyword>
<evidence type="ECO:0000256" key="3">
    <source>
        <dbReference type="ARBA" id="ARBA00001954"/>
    </source>
</evidence>
<protein>
    <recommendedName>
        <fullName evidence="14">Lariat debranching enzyme C-terminal domain-containing protein</fullName>
    </recommendedName>
</protein>
<dbReference type="STRING" id="383855.M2YL15"/>
<feature type="non-terminal residue" evidence="15">
    <location>
        <position position="502"/>
    </location>
</feature>
<dbReference type="Pfam" id="PF00149">
    <property type="entry name" value="Metallophos"/>
    <property type="match status" value="1"/>
</dbReference>
<evidence type="ECO:0000256" key="1">
    <source>
        <dbReference type="ARBA" id="ARBA00001936"/>
    </source>
</evidence>
<accession>M2YL15</accession>
<evidence type="ECO:0000256" key="6">
    <source>
        <dbReference type="ARBA" id="ARBA00022664"/>
    </source>
</evidence>
<dbReference type="GO" id="GO:0000398">
    <property type="term" value="P:mRNA splicing, via spliceosome"/>
    <property type="evidence" value="ECO:0007669"/>
    <property type="project" value="TreeGrafter"/>
</dbReference>
<dbReference type="PANTHER" id="PTHR12849:SF0">
    <property type="entry name" value="LARIAT DEBRANCHING ENZYME"/>
    <property type="match status" value="1"/>
</dbReference>
<dbReference type="InterPro" id="IPR029052">
    <property type="entry name" value="Metallo-depent_PP-like"/>
</dbReference>
<evidence type="ECO:0000256" key="4">
    <source>
        <dbReference type="ARBA" id="ARBA00004123"/>
    </source>
</evidence>
<feature type="non-terminal residue" evidence="15">
    <location>
        <position position="1"/>
    </location>
</feature>
<comment type="cofactor">
    <cofactor evidence="2">
        <name>Zn(2+)</name>
        <dbReference type="ChEBI" id="CHEBI:29105"/>
    </cofactor>
</comment>
<feature type="compositionally biased region" description="Acidic residues" evidence="13">
    <location>
        <begin position="262"/>
        <end position="272"/>
    </location>
</feature>
<evidence type="ECO:0000313" key="15">
    <source>
        <dbReference type="EMBL" id="EME78425.1"/>
    </source>
</evidence>
<dbReference type="RefSeq" id="XP_007930810.1">
    <property type="nucleotide sequence ID" value="XM_007932619.1"/>
</dbReference>
<feature type="compositionally biased region" description="Polar residues" evidence="13">
    <location>
        <begin position="244"/>
        <end position="259"/>
    </location>
</feature>
<organism evidence="15 16">
    <name type="scientific">Pseudocercospora fijiensis (strain CIRAD86)</name>
    <name type="common">Black leaf streak disease fungus</name>
    <name type="synonym">Mycosphaerella fijiensis</name>
    <dbReference type="NCBI Taxonomy" id="383855"/>
    <lineage>
        <taxon>Eukaryota</taxon>
        <taxon>Fungi</taxon>
        <taxon>Dikarya</taxon>
        <taxon>Ascomycota</taxon>
        <taxon>Pezizomycotina</taxon>
        <taxon>Dothideomycetes</taxon>
        <taxon>Dothideomycetidae</taxon>
        <taxon>Mycosphaerellales</taxon>
        <taxon>Mycosphaerellaceae</taxon>
        <taxon>Pseudocercospora</taxon>
    </lineage>
</organism>
<keyword evidence="8" id="KW-0378">Hydrolase</keyword>
<reference evidence="15 16" key="1">
    <citation type="journal article" date="2012" name="PLoS Pathog.">
        <title>Diverse lifestyles and strategies of plant pathogenesis encoded in the genomes of eighteen Dothideomycetes fungi.</title>
        <authorList>
            <person name="Ohm R.A."/>
            <person name="Feau N."/>
            <person name="Henrissat B."/>
            <person name="Schoch C.L."/>
            <person name="Horwitz B.A."/>
            <person name="Barry K.W."/>
            <person name="Condon B.J."/>
            <person name="Copeland A.C."/>
            <person name="Dhillon B."/>
            <person name="Glaser F."/>
            <person name="Hesse C.N."/>
            <person name="Kosti I."/>
            <person name="LaButti K."/>
            <person name="Lindquist E.A."/>
            <person name="Lucas S."/>
            <person name="Salamov A.A."/>
            <person name="Bradshaw R.E."/>
            <person name="Ciuffetti L."/>
            <person name="Hamelin R.C."/>
            <person name="Kema G.H.J."/>
            <person name="Lawrence C."/>
            <person name="Scott J.A."/>
            <person name="Spatafora J.W."/>
            <person name="Turgeon B.G."/>
            <person name="de Wit P.J.G.M."/>
            <person name="Zhong S."/>
            <person name="Goodwin S.B."/>
            <person name="Grigoriev I.V."/>
        </authorList>
    </citation>
    <scope>NUCLEOTIDE SEQUENCE [LARGE SCALE GENOMIC DNA]</scope>
    <source>
        <strain evidence="15 16">CIRAD86</strain>
    </source>
</reference>
<name>M2YL15_PSEFD</name>
<dbReference type="Pfam" id="PF05011">
    <property type="entry name" value="DBR1"/>
    <property type="match status" value="1"/>
</dbReference>
<evidence type="ECO:0000256" key="8">
    <source>
        <dbReference type="ARBA" id="ARBA00022801"/>
    </source>
</evidence>
<evidence type="ECO:0000256" key="9">
    <source>
        <dbReference type="ARBA" id="ARBA00022833"/>
    </source>
</evidence>
<dbReference type="GO" id="GO:0008419">
    <property type="term" value="F:RNA lariat debranching enzyme activity"/>
    <property type="evidence" value="ECO:0007669"/>
    <property type="project" value="TreeGrafter"/>
</dbReference>
<proteinExistence type="inferred from homology"/>
<gene>
    <name evidence="15" type="ORF">MYCFIDRAFT_124076</name>
</gene>
<dbReference type="Proteomes" id="UP000016932">
    <property type="component" value="Unassembled WGS sequence"/>
</dbReference>
<comment type="cofactor">
    <cofactor evidence="1">
        <name>Mn(2+)</name>
        <dbReference type="ChEBI" id="CHEBI:29035"/>
    </cofactor>
</comment>
<dbReference type="InterPro" id="IPR007708">
    <property type="entry name" value="DBR1_C"/>
</dbReference>
<dbReference type="GO" id="GO:0046872">
    <property type="term" value="F:metal ion binding"/>
    <property type="evidence" value="ECO:0007669"/>
    <property type="project" value="UniProtKB-KW"/>
</dbReference>
<dbReference type="InterPro" id="IPR004843">
    <property type="entry name" value="Calcineurin-like_PHP"/>
</dbReference>
<comment type="similarity">
    <text evidence="5">Belongs to the lariat debranching enzyme family.</text>
</comment>
<sequence>LRIAVEGCGHGTLHAIYASVEEACKQKAWEGIDVLIIGGDFQSVRNAFDLNTISMPAKYRDMCDFHAYYSGQRLAPYLTIFVGGNHEASSYLTELYYGGWVAPNIYYMGAANVLQLGPLRIAGLSGIWKGFDYRKPHFERLPYNASDLKSVYHVRELDVRKLLHIRTQVDVAISHDWPQGIEWKGNHKQLFRFKPHLEEDAKSGRLGSIAAKQVLARLRPSYWFSAHLHCKYAALIHHNKPDGDSSTVANGTSTMATKTNSDEIDLDDDDVANGDQESHMVENADEIELDLDDDITEPAASGTAHKSAAQSSGNPDEIDLALEDNGEARAALPAAFNRPPPPEEMEHPKEISNVETNFLALDKCLPNRHFLQLMAIPSEANVDRTQPLKLQYDREWLAIQRAFSLTEPPQFGNPDARVPFSKTQAEYRVLIDEQRKWVDEHISENELTIPENFRVTAPVYDGGDFQDPRYQQVLEYPNPQTAAYSSLLQIPNALAISEEELE</sequence>
<evidence type="ECO:0000256" key="7">
    <source>
        <dbReference type="ARBA" id="ARBA00022723"/>
    </source>
</evidence>
<dbReference type="OrthoDB" id="407609at2759"/>
<dbReference type="InterPro" id="IPR041816">
    <property type="entry name" value="Dbr1_N"/>
</dbReference>
<evidence type="ECO:0000313" key="16">
    <source>
        <dbReference type="Proteomes" id="UP000016932"/>
    </source>
</evidence>
<keyword evidence="12" id="KW-0539">Nucleus</keyword>
<dbReference type="KEGG" id="pfj:MYCFIDRAFT_124076"/>
<dbReference type="PANTHER" id="PTHR12849">
    <property type="entry name" value="RNA LARIAT DEBRANCHING ENZYME"/>
    <property type="match status" value="1"/>
</dbReference>
<evidence type="ECO:0000256" key="2">
    <source>
        <dbReference type="ARBA" id="ARBA00001947"/>
    </source>
</evidence>
<feature type="region of interest" description="Disordered" evidence="13">
    <location>
        <begin position="240"/>
        <end position="274"/>
    </location>
</feature>
<keyword evidence="11" id="KW-0464">Manganese</keyword>
<evidence type="ECO:0000259" key="14">
    <source>
        <dbReference type="SMART" id="SM01124"/>
    </source>
</evidence>
<evidence type="ECO:0000256" key="12">
    <source>
        <dbReference type="ARBA" id="ARBA00023242"/>
    </source>
</evidence>
<dbReference type="GO" id="GO:0005634">
    <property type="term" value="C:nucleus"/>
    <property type="evidence" value="ECO:0007669"/>
    <property type="project" value="UniProtKB-SubCell"/>
</dbReference>
<dbReference type="SUPFAM" id="SSF56300">
    <property type="entry name" value="Metallo-dependent phosphatases"/>
    <property type="match status" value="1"/>
</dbReference>
<keyword evidence="16" id="KW-1185">Reference proteome</keyword>
<keyword evidence="10" id="KW-0408">Iron</keyword>
<dbReference type="SMART" id="SM01124">
    <property type="entry name" value="DBR1"/>
    <property type="match status" value="1"/>
</dbReference>
<dbReference type="GeneID" id="19330523"/>
<feature type="domain" description="Lariat debranching enzyme C-terminal" evidence="14">
    <location>
        <begin position="345"/>
        <end position="494"/>
    </location>
</feature>
<dbReference type="eggNOG" id="KOG2863">
    <property type="taxonomic scope" value="Eukaryota"/>
</dbReference>
<feature type="region of interest" description="Disordered" evidence="13">
    <location>
        <begin position="297"/>
        <end position="319"/>
    </location>
</feature>